<sequence>MTQAQDIPARCLAFQLQLMDALEAAWKSIEATTDPVAIRQARDKAKAVGELAAMARKVALVLPTPRGKPQIAETAAAGLHAAQGLANVREMLMASRAAAAPADAPVDAPVAAQVEHARRALDKLKGGRRGRL</sequence>
<dbReference type="RefSeq" id="WP_310031507.1">
    <property type="nucleotide sequence ID" value="NZ_JAVDRL010000006.1"/>
</dbReference>
<comment type="caution">
    <text evidence="1">The sequence shown here is derived from an EMBL/GenBank/DDBJ whole genome shotgun (WGS) entry which is preliminary data.</text>
</comment>
<evidence type="ECO:0000313" key="2">
    <source>
        <dbReference type="Proteomes" id="UP001262754"/>
    </source>
</evidence>
<dbReference type="Proteomes" id="UP001262754">
    <property type="component" value="Unassembled WGS sequence"/>
</dbReference>
<name>A0ABU1N0Q5_9CAUL</name>
<organism evidence="1 2">
    <name type="scientific">Caulobacter rhizosphaerae</name>
    <dbReference type="NCBI Taxonomy" id="2010972"/>
    <lineage>
        <taxon>Bacteria</taxon>
        <taxon>Pseudomonadati</taxon>
        <taxon>Pseudomonadota</taxon>
        <taxon>Alphaproteobacteria</taxon>
        <taxon>Caulobacterales</taxon>
        <taxon>Caulobacteraceae</taxon>
        <taxon>Caulobacter</taxon>
    </lineage>
</organism>
<evidence type="ECO:0000313" key="1">
    <source>
        <dbReference type="EMBL" id="MDR6531526.1"/>
    </source>
</evidence>
<proteinExistence type="predicted"/>
<dbReference type="EMBL" id="JAVDRL010000006">
    <property type="protein sequence ID" value="MDR6531526.1"/>
    <property type="molecule type" value="Genomic_DNA"/>
</dbReference>
<protein>
    <submittedName>
        <fullName evidence="1">Uncharacterized protein</fullName>
    </submittedName>
</protein>
<gene>
    <name evidence="1" type="ORF">J2800_002273</name>
</gene>
<keyword evidence="2" id="KW-1185">Reference proteome</keyword>
<reference evidence="1 2" key="1">
    <citation type="submission" date="2023-07" db="EMBL/GenBank/DDBJ databases">
        <title>Sorghum-associated microbial communities from plants grown in Nebraska, USA.</title>
        <authorList>
            <person name="Schachtman D."/>
        </authorList>
    </citation>
    <scope>NUCLEOTIDE SEQUENCE [LARGE SCALE GENOMIC DNA]</scope>
    <source>
        <strain evidence="1 2">DS2154</strain>
    </source>
</reference>
<accession>A0ABU1N0Q5</accession>